<dbReference type="AlphaFoldDB" id="C4WNB1"/>
<reference evidence="2 3" key="1">
    <citation type="submission" date="2009-05" db="EMBL/GenBank/DDBJ databases">
        <authorList>
            <person name="Setubal J.C."/>
            <person name="Boyle S."/>
            <person name="Crasta O.R."/>
            <person name="Gillespie J.J."/>
            <person name="Kenyon R.W."/>
            <person name="Lu J."/>
            <person name="Mane S."/>
            <person name="Nagrani S."/>
            <person name="Shallom J.M."/>
            <person name="Shallom S."/>
            <person name="Shukla M."/>
            <person name="Snyder E.E."/>
            <person name="Sobral B.W."/>
            <person name="Wattam A.R."/>
            <person name="Will R."/>
            <person name="Williams K."/>
            <person name="Yoo H."/>
            <person name="Munk C."/>
            <person name="Tapia R."/>
            <person name="Green L."/>
            <person name="Rogers Y."/>
            <person name="Detter J.C."/>
            <person name="Bruce D."/>
            <person name="Brettin T.S."/>
            <person name="Tsolis R."/>
        </authorList>
    </citation>
    <scope>NUCLEOTIDE SEQUENCE [LARGE SCALE GENOMIC DNA]</scope>
    <source>
        <strain evidence="2 3">LMG 3301</strain>
    </source>
</reference>
<dbReference type="HOGENOM" id="CLU_159313_0_0_5"/>
<evidence type="ECO:0000313" key="2">
    <source>
        <dbReference type="EMBL" id="EEQ93866.1"/>
    </source>
</evidence>
<keyword evidence="1" id="KW-0812">Transmembrane</keyword>
<sequence length="130" mass="14063">MRILRSEGCRSNEQWALPPDLFPMTKVIEQMLVRWSGFGMVSVFVLIGGMLGATFLLRPYFMQSMALHPAAYVANGIGLIVGAAANLLVFAVFKKISAETYHSFMGISMIGWSVIGAVGGAALAVYGWTL</sequence>
<dbReference type="EMBL" id="ACQA01000002">
    <property type="protein sequence ID" value="EEQ93866.1"/>
    <property type="molecule type" value="Genomic_DNA"/>
</dbReference>
<evidence type="ECO:0000313" key="3">
    <source>
        <dbReference type="Proteomes" id="UP000004386"/>
    </source>
</evidence>
<comment type="caution">
    <text evidence="2">The sequence shown here is derived from an EMBL/GenBank/DDBJ whole genome shotgun (WGS) entry which is preliminary data.</text>
</comment>
<name>C4WNB1_9HYPH</name>
<evidence type="ECO:0000256" key="1">
    <source>
        <dbReference type="SAM" id="Phobius"/>
    </source>
</evidence>
<organism evidence="2 3">
    <name type="scientific">Brucella intermedia LMG 3301</name>
    <dbReference type="NCBI Taxonomy" id="641118"/>
    <lineage>
        <taxon>Bacteria</taxon>
        <taxon>Pseudomonadati</taxon>
        <taxon>Pseudomonadota</taxon>
        <taxon>Alphaproteobacteria</taxon>
        <taxon>Hyphomicrobiales</taxon>
        <taxon>Brucellaceae</taxon>
        <taxon>Brucella/Ochrobactrum group</taxon>
        <taxon>Brucella</taxon>
    </lineage>
</organism>
<feature type="transmembrane region" description="Helical" evidence="1">
    <location>
        <begin position="32"/>
        <end position="57"/>
    </location>
</feature>
<dbReference type="Proteomes" id="UP000004386">
    <property type="component" value="Unassembled WGS sequence"/>
</dbReference>
<feature type="transmembrane region" description="Helical" evidence="1">
    <location>
        <begin position="69"/>
        <end position="93"/>
    </location>
</feature>
<gene>
    <name evidence="2" type="ORF">OINT_2001055</name>
</gene>
<feature type="transmembrane region" description="Helical" evidence="1">
    <location>
        <begin position="105"/>
        <end position="128"/>
    </location>
</feature>
<protein>
    <submittedName>
        <fullName evidence="2">Uncharacterized protein</fullName>
    </submittedName>
</protein>
<keyword evidence="1" id="KW-1133">Transmembrane helix</keyword>
<proteinExistence type="predicted"/>
<keyword evidence="1" id="KW-0472">Membrane</keyword>
<accession>C4WNB1</accession>